<keyword evidence="4" id="KW-0694">RNA-binding</keyword>
<proteinExistence type="inferred from homology"/>
<dbReference type="PANTHER" id="PTHR11143">
    <property type="entry name" value="60S RIBOSOMAL PROTEIN L26 FAMILY MEMBER"/>
    <property type="match status" value="1"/>
</dbReference>
<dbReference type="InterPro" id="IPR005825">
    <property type="entry name" value="Ribosomal_uL24_CS"/>
</dbReference>
<dbReference type="InterPro" id="IPR005756">
    <property type="entry name" value="Ribosomal_uL24_euk/arc"/>
</dbReference>
<name>A0A7C4I6C5_CALS0</name>
<evidence type="ECO:0000256" key="2">
    <source>
        <dbReference type="ARBA" id="ARBA00022980"/>
    </source>
</evidence>
<comment type="function">
    <text evidence="4">One of two assembly initiator proteins, it binds directly to the 5'-end of the 23S rRNA, where it nucleates assembly of the 50S subunit.</text>
</comment>
<dbReference type="InterPro" id="IPR005824">
    <property type="entry name" value="KOW"/>
</dbReference>
<protein>
    <recommendedName>
        <fullName evidence="4">Large ribosomal subunit protein uL24</fullName>
    </recommendedName>
</protein>
<dbReference type="InterPro" id="IPR008991">
    <property type="entry name" value="Translation_prot_SH3-like_sf"/>
</dbReference>
<dbReference type="AlphaFoldDB" id="A0A7C4I6C5"/>
<dbReference type="InterPro" id="IPR041988">
    <property type="entry name" value="Ribosomal_uL24_KOW"/>
</dbReference>
<evidence type="ECO:0000313" key="7">
    <source>
        <dbReference type="EMBL" id="HGN90651.1"/>
    </source>
</evidence>
<comment type="subunit">
    <text evidence="4">Part of the 50S ribosomal subunit.</text>
</comment>
<dbReference type="EMBL" id="DTAD01000064">
    <property type="protein sequence ID" value="HGN90651.1"/>
    <property type="molecule type" value="Genomic_DNA"/>
</dbReference>
<dbReference type="PROSITE" id="PS01108">
    <property type="entry name" value="RIBOSOMAL_L24"/>
    <property type="match status" value="1"/>
</dbReference>
<organism evidence="7">
    <name type="scientific">Caldiarchaeum subterraneum</name>
    <dbReference type="NCBI Taxonomy" id="311458"/>
    <lineage>
        <taxon>Archaea</taxon>
        <taxon>Nitrososphaerota</taxon>
        <taxon>Candidatus Caldarchaeales</taxon>
        <taxon>Candidatus Caldarchaeaceae</taxon>
        <taxon>Candidatus Caldarchaeum</taxon>
    </lineage>
</organism>
<accession>A0A7C4I6C5</accession>
<dbReference type="InterPro" id="IPR014722">
    <property type="entry name" value="Rib_uL2_dom2"/>
</dbReference>
<comment type="caution">
    <text evidence="7">The sequence shown here is derived from an EMBL/GenBank/DDBJ whole genome shotgun (WGS) entry which is preliminary data.</text>
</comment>
<dbReference type="Gene3D" id="2.30.30.30">
    <property type="match status" value="1"/>
</dbReference>
<dbReference type="SMART" id="SM00739">
    <property type="entry name" value="KOW"/>
    <property type="match status" value="1"/>
</dbReference>
<comment type="similarity">
    <text evidence="1 4">Belongs to the universal ribosomal protein uL24 family.</text>
</comment>
<dbReference type="GO" id="GO:0019843">
    <property type="term" value="F:rRNA binding"/>
    <property type="evidence" value="ECO:0007669"/>
    <property type="project" value="UniProtKB-UniRule"/>
</dbReference>
<dbReference type="Pfam" id="PF00467">
    <property type="entry name" value="KOW"/>
    <property type="match status" value="1"/>
</dbReference>
<dbReference type="GO" id="GO:0015934">
    <property type="term" value="C:large ribosomal subunit"/>
    <property type="evidence" value="ECO:0007669"/>
    <property type="project" value="UniProtKB-UniRule"/>
</dbReference>
<dbReference type="NCBIfam" id="TIGR01080">
    <property type="entry name" value="rplX_A_E"/>
    <property type="match status" value="1"/>
</dbReference>
<keyword evidence="4" id="KW-0699">rRNA-binding</keyword>
<dbReference type="CDD" id="cd06089">
    <property type="entry name" value="KOW_RPL26"/>
    <property type="match status" value="1"/>
</dbReference>
<sequence length="119" mass="13771">MSSASPRKQRLRRYKAPRHILAKFLAAHLSPELRNKYGRRAVRLRQGDTVKVIKGTFKNIEGKVKRVDVKRQMAYIENVSIKKSDGSTVDVPIRIPNLMITQLNLDDKYRKEKLEAKQA</sequence>
<keyword evidence="2 4" id="KW-0689">Ribosomal protein</keyword>
<evidence type="ECO:0000256" key="3">
    <source>
        <dbReference type="ARBA" id="ARBA00023274"/>
    </source>
</evidence>
<evidence type="ECO:0000256" key="1">
    <source>
        <dbReference type="ARBA" id="ARBA00010618"/>
    </source>
</evidence>
<evidence type="ECO:0000259" key="5">
    <source>
        <dbReference type="SMART" id="SM00739"/>
    </source>
</evidence>
<feature type="domain" description="KOW" evidence="5">
    <location>
        <begin position="43"/>
        <end position="70"/>
    </location>
</feature>
<dbReference type="Pfam" id="PF16906">
    <property type="entry name" value="Ribosomal_L26"/>
    <property type="match status" value="1"/>
</dbReference>
<dbReference type="HAMAP" id="MF_01326_A">
    <property type="entry name" value="Ribosomal_uL24_A"/>
    <property type="match status" value="1"/>
</dbReference>
<dbReference type="EMBL" id="DTCM01000018">
    <property type="protein sequence ID" value="HGL40334.1"/>
    <property type="molecule type" value="Genomic_DNA"/>
</dbReference>
<evidence type="ECO:0000313" key="6">
    <source>
        <dbReference type="EMBL" id="HGL40334.1"/>
    </source>
</evidence>
<gene>
    <name evidence="4" type="primary">rpl24</name>
    <name evidence="7" type="ORF">ENT82_05955</name>
    <name evidence="6" type="ORF">ENU43_01525</name>
</gene>
<evidence type="ECO:0000256" key="4">
    <source>
        <dbReference type="HAMAP-Rule" id="MF_01326"/>
    </source>
</evidence>
<dbReference type="GO" id="GO:0003735">
    <property type="term" value="F:structural constituent of ribosome"/>
    <property type="evidence" value="ECO:0007669"/>
    <property type="project" value="UniProtKB-UniRule"/>
</dbReference>
<dbReference type="GO" id="GO:0006412">
    <property type="term" value="P:translation"/>
    <property type="evidence" value="ECO:0007669"/>
    <property type="project" value="UniProtKB-UniRule"/>
</dbReference>
<comment type="function">
    <text evidence="4">Located at the polypeptide exit tunnel on the outside of the subunit.</text>
</comment>
<dbReference type="SUPFAM" id="SSF50104">
    <property type="entry name" value="Translation proteins SH3-like domain"/>
    <property type="match status" value="1"/>
</dbReference>
<reference evidence="7" key="1">
    <citation type="journal article" date="2020" name="mSystems">
        <title>Genome- and Community-Level Interaction Insights into Carbon Utilization and Element Cycling Functions of Hydrothermarchaeota in Hydrothermal Sediment.</title>
        <authorList>
            <person name="Zhou Z."/>
            <person name="Liu Y."/>
            <person name="Xu W."/>
            <person name="Pan J."/>
            <person name="Luo Z.H."/>
            <person name="Li M."/>
        </authorList>
    </citation>
    <scope>NUCLEOTIDE SEQUENCE [LARGE SCALE GENOMIC DNA]</scope>
    <source>
        <strain evidence="7">SpSt-613</strain>
        <strain evidence="6">SpSt-669</strain>
    </source>
</reference>
<keyword evidence="3 4" id="KW-0687">Ribonucleoprotein</keyword>